<dbReference type="InterPro" id="IPR011429">
    <property type="entry name" value="Cyt_c_Planctomycete-type"/>
</dbReference>
<feature type="non-terminal residue" evidence="2">
    <location>
        <position position="174"/>
    </location>
</feature>
<accession>A0A382PIB0</accession>
<evidence type="ECO:0000259" key="1">
    <source>
        <dbReference type="Pfam" id="PF07635"/>
    </source>
</evidence>
<dbReference type="PANTHER" id="PTHR35889">
    <property type="entry name" value="CYCLOINULO-OLIGOSACCHARIDE FRUCTANOTRANSFERASE-RELATED"/>
    <property type="match status" value="1"/>
</dbReference>
<organism evidence="2">
    <name type="scientific">marine metagenome</name>
    <dbReference type="NCBI Taxonomy" id="408172"/>
    <lineage>
        <taxon>unclassified sequences</taxon>
        <taxon>metagenomes</taxon>
        <taxon>ecological metagenomes</taxon>
    </lineage>
</organism>
<gene>
    <name evidence="2" type="ORF">METZ01_LOCUS325229</name>
</gene>
<dbReference type="PANTHER" id="PTHR35889:SF3">
    <property type="entry name" value="F-BOX DOMAIN-CONTAINING PROTEIN"/>
    <property type="match status" value="1"/>
</dbReference>
<proteinExistence type="predicted"/>
<feature type="domain" description="Cytochrome C Planctomycete-type" evidence="1">
    <location>
        <begin position="55"/>
        <end position="111"/>
    </location>
</feature>
<evidence type="ECO:0000313" key="2">
    <source>
        <dbReference type="EMBL" id="SVC72375.1"/>
    </source>
</evidence>
<dbReference type="AlphaFoldDB" id="A0A382PIB0"/>
<name>A0A382PIB0_9ZZZZ</name>
<reference evidence="2" key="1">
    <citation type="submission" date="2018-05" db="EMBL/GenBank/DDBJ databases">
        <authorList>
            <person name="Lanie J.A."/>
            <person name="Ng W.-L."/>
            <person name="Kazmierczak K.M."/>
            <person name="Andrzejewski T.M."/>
            <person name="Davidsen T.M."/>
            <person name="Wayne K.J."/>
            <person name="Tettelin H."/>
            <person name="Glass J.I."/>
            <person name="Rusch D."/>
            <person name="Podicherti R."/>
            <person name="Tsui H.-C.T."/>
            <person name="Winkler M.E."/>
        </authorList>
    </citation>
    <scope>NUCLEOTIDE SEQUENCE</scope>
</reference>
<protein>
    <recommendedName>
        <fullName evidence="1">Cytochrome C Planctomycete-type domain-containing protein</fullName>
    </recommendedName>
</protein>
<dbReference type="Pfam" id="PF07635">
    <property type="entry name" value="PSCyt1"/>
    <property type="match status" value="1"/>
</dbReference>
<dbReference type="EMBL" id="UINC01107189">
    <property type="protein sequence ID" value="SVC72375.1"/>
    <property type="molecule type" value="Genomic_DNA"/>
</dbReference>
<sequence length="174" mass="18811">MKYAILSMIMAGSLVPAAPPLLATEPPAGLGVAELSRDKPVDFTREILPILRKNCLACHNARDADGELNLETPSTIAKGGESGVVVVPGNADKSQLMRHIRQIEKPFMPPRRNKVSAKKLTPRQLGLIRLWIDEGAKGEVPRVSQELNWRPLPAALTPIYTTAISPDGQYAACG</sequence>